<dbReference type="Pfam" id="PF00147">
    <property type="entry name" value="Fibrinogen_C"/>
    <property type="match status" value="1"/>
</dbReference>
<dbReference type="Gene3D" id="2.60.120.200">
    <property type="match status" value="2"/>
</dbReference>
<keyword evidence="2" id="KW-1133">Transmembrane helix</keyword>
<comment type="caution">
    <text evidence="5">The sequence shown here is derived from an EMBL/GenBank/DDBJ whole genome shotgun (WGS) entry which is preliminary data.</text>
</comment>
<dbReference type="InterPro" id="IPR036056">
    <property type="entry name" value="Fibrinogen-like_C"/>
</dbReference>
<dbReference type="Pfam" id="PF13385">
    <property type="entry name" value="Laminin_G_3"/>
    <property type="match status" value="1"/>
</dbReference>
<comment type="caution">
    <text evidence="1">Lacks conserved residue(s) required for the propagation of feature annotation.</text>
</comment>
<dbReference type="Gene3D" id="3.90.215.10">
    <property type="entry name" value="Gamma Fibrinogen, chain A, domain 1"/>
    <property type="match status" value="1"/>
</dbReference>
<dbReference type="CDD" id="cd00087">
    <property type="entry name" value="FReD"/>
    <property type="match status" value="1"/>
</dbReference>
<dbReference type="Proteomes" id="UP001159427">
    <property type="component" value="Unassembled WGS sequence"/>
</dbReference>
<feature type="domain" description="Fibrinogen C-terminal" evidence="3">
    <location>
        <begin position="405"/>
        <end position="610"/>
    </location>
</feature>
<name>A0ABN8RRC0_9CNID</name>
<keyword evidence="2" id="KW-0812">Transmembrane</keyword>
<gene>
    <name evidence="5" type="ORF">PEVE_00013063</name>
</gene>
<protein>
    <recommendedName>
        <fullName evidence="7">Fibrinogen C-terminal domain-containing protein</fullName>
    </recommendedName>
</protein>
<dbReference type="InterPro" id="IPR002181">
    <property type="entry name" value="Fibrinogen_a/b/g_C_dom"/>
</dbReference>
<organism evidence="5 6">
    <name type="scientific">Porites evermanni</name>
    <dbReference type="NCBI Taxonomy" id="104178"/>
    <lineage>
        <taxon>Eukaryota</taxon>
        <taxon>Metazoa</taxon>
        <taxon>Cnidaria</taxon>
        <taxon>Anthozoa</taxon>
        <taxon>Hexacorallia</taxon>
        <taxon>Scleractinia</taxon>
        <taxon>Fungiina</taxon>
        <taxon>Poritidae</taxon>
        <taxon>Porites</taxon>
    </lineage>
</organism>
<dbReference type="SUPFAM" id="SSF49899">
    <property type="entry name" value="Concanavalin A-like lectins/glucanases"/>
    <property type="match status" value="2"/>
</dbReference>
<dbReference type="EMBL" id="CALNXI010001975">
    <property type="protein sequence ID" value="CAH3180685.1"/>
    <property type="molecule type" value="Genomic_DNA"/>
</dbReference>
<keyword evidence="2" id="KW-0472">Membrane</keyword>
<dbReference type="PROSITE" id="PS51828">
    <property type="entry name" value="PTX_2"/>
    <property type="match status" value="1"/>
</dbReference>
<evidence type="ECO:0000313" key="6">
    <source>
        <dbReference type="Proteomes" id="UP001159427"/>
    </source>
</evidence>
<dbReference type="SMART" id="SM00186">
    <property type="entry name" value="FBG"/>
    <property type="match status" value="1"/>
</dbReference>
<dbReference type="InterPro" id="IPR014716">
    <property type="entry name" value="Fibrinogen_a/b/g_C_1"/>
</dbReference>
<dbReference type="PANTHER" id="PTHR19143">
    <property type="entry name" value="FIBRINOGEN/TENASCIN/ANGIOPOEITIN"/>
    <property type="match status" value="1"/>
</dbReference>
<dbReference type="InterPro" id="IPR001759">
    <property type="entry name" value="PTX_dom"/>
</dbReference>
<evidence type="ECO:0000259" key="3">
    <source>
        <dbReference type="PROSITE" id="PS51406"/>
    </source>
</evidence>
<keyword evidence="6" id="KW-1185">Reference proteome</keyword>
<evidence type="ECO:0008006" key="7">
    <source>
        <dbReference type="Google" id="ProtNLM"/>
    </source>
</evidence>
<evidence type="ECO:0000313" key="5">
    <source>
        <dbReference type="EMBL" id="CAH3180685.1"/>
    </source>
</evidence>
<feature type="non-terminal residue" evidence="5">
    <location>
        <position position="1"/>
    </location>
</feature>
<evidence type="ECO:0000256" key="1">
    <source>
        <dbReference type="PROSITE-ProRule" id="PRU01172"/>
    </source>
</evidence>
<dbReference type="NCBIfam" id="NF040941">
    <property type="entry name" value="GGGWT_bact"/>
    <property type="match status" value="1"/>
</dbReference>
<dbReference type="PROSITE" id="PS51406">
    <property type="entry name" value="FIBRINOGEN_C_2"/>
    <property type="match status" value="1"/>
</dbReference>
<feature type="domain" description="Pentraxin (PTX)" evidence="4">
    <location>
        <begin position="1"/>
        <end position="122"/>
    </location>
</feature>
<feature type="transmembrane region" description="Helical" evidence="2">
    <location>
        <begin position="325"/>
        <end position="347"/>
    </location>
</feature>
<evidence type="ECO:0000256" key="2">
    <source>
        <dbReference type="SAM" id="Phobius"/>
    </source>
</evidence>
<dbReference type="InterPro" id="IPR013320">
    <property type="entry name" value="ConA-like_dom_sf"/>
</dbReference>
<proteinExistence type="predicted"/>
<evidence type="ECO:0000259" key="4">
    <source>
        <dbReference type="PROSITE" id="PS51828"/>
    </source>
</evidence>
<sequence length="687" mass="77304">RTLALLPGIADNNWHGICVSWQTEDGSFKVYYEGRLIQEGVGFKTGIQIPSDKTFTAGVGRDHNELYSGQLGHINAWPRVLEHPLLAVLSSKCGVERGDWVSWPMFKEDVHEIIVIDGGTCPHYDLPEDLLVHLSLDGKDDSDNLKYSASFLEGRLDGHNSLYLDETRAYATADNITLGSSFTIACWIELVPSDPHHRGIVQNDLQIPGFIFGVNTNNQLQLAYWVSNALYIYTAGKVVERQWVHVAVSFVRNTELFFFINGFKIVPTGNSSYPWENTTGLLEIGRYYDPDQNKHFFFHGYLSDLFIFGRSLGAEDIGKLMVQKLLFFLMLQSIPYNSVTFIVLLWIPKNFSFFLLLIRCCCFNVLGRSPSCTYTDWTWSRVSPLETPTNKYREMSCRGIGQCTQTTPWLPGDCRELLLTGNRASGVYTINPLNEVKFQVFCDHDTHGGGWTVIQRRGGNDVTNFKKSWSEYKAGFGEVNNQSETWLGNDNIYALTSKNTELLIQLEISDGSKGYAIYSNFHVADEGALYKLSLGEFSGNIPNGFDSHNGSSFATPDEDSCALSQNGGWWFTTACGENASLNSASIKWVGFPSQPLQSIIKTEMKIRRTDGFSGDFDLKFPPRSTGYVYWENILTDFAAFSVCLWLRFQLPSHGNGMSFLRYIAANGHFFSIHYDSNVVELQLVQPG</sequence>
<accession>A0ABN8RRC0</accession>
<reference evidence="5 6" key="1">
    <citation type="submission" date="2022-05" db="EMBL/GenBank/DDBJ databases">
        <authorList>
            <consortium name="Genoscope - CEA"/>
            <person name="William W."/>
        </authorList>
    </citation>
    <scope>NUCLEOTIDE SEQUENCE [LARGE SCALE GENOMIC DNA]</scope>
</reference>
<dbReference type="InterPro" id="IPR050373">
    <property type="entry name" value="Fibrinogen_C-term_domain"/>
</dbReference>
<dbReference type="SUPFAM" id="SSF56496">
    <property type="entry name" value="Fibrinogen C-terminal domain-like"/>
    <property type="match status" value="1"/>
</dbReference>
<feature type="transmembrane region" description="Helical" evidence="2">
    <location>
        <begin position="296"/>
        <end position="313"/>
    </location>
</feature>